<feature type="compositionally biased region" description="Basic and acidic residues" evidence="7">
    <location>
        <begin position="1432"/>
        <end position="1445"/>
    </location>
</feature>
<evidence type="ECO:0000256" key="5">
    <source>
        <dbReference type="ARBA" id="ARBA00023242"/>
    </source>
</evidence>
<dbReference type="InterPro" id="IPR012568">
    <property type="entry name" value="KI67R"/>
</dbReference>
<keyword evidence="6" id="KW-0131">Cell cycle</keyword>
<feature type="compositionally biased region" description="Polar residues" evidence="7">
    <location>
        <begin position="1221"/>
        <end position="1232"/>
    </location>
</feature>
<feature type="compositionally biased region" description="Low complexity" evidence="7">
    <location>
        <begin position="667"/>
        <end position="676"/>
    </location>
</feature>
<dbReference type="InterPro" id="IPR029334">
    <property type="entry name" value="PP1-bd"/>
</dbReference>
<dbReference type="PANTHER" id="PTHR21603:SF17">
    <property type="entry name" value="PROLIFERATION MARKER PROTEIN KI-67"/>
    <property type="match status" value="1"/>
</dbReference>
<dbReference type="InterPro" id="IPR000253">
    <property type="entry name" value="FHA_dom"/>
</dbReference>
<feature type="compositionally biased region" description="Low complexity" evidence="7">
    <location>
        <begin position="2930"/>
        <end position="2944"/>
    </location>
</feature>
<feature type="compositionally biased region" description="Polar residues" evidence="7">
    <location>
        <begin position="1053"/>
        <end position="1065"/>
    </location>
</feature>
<proteinExistence type="predicted"/>
<keyword evidence="5" id="KW-0539">Nucleus</keyword>
<dbReference type="CDD" id="cd22673">
    <property type="entry name" value="FHA_Ki67"/>
    <property type="match status" value="1"/>
</dbReference>
<feature type="compositionally biased region" description="Basic and acidic residues" evidence="7">
    <location>
        <begin position="1105"/>
        <end position="1118"/>
    </location>
</feature>
<feature type="compositionally biased region" description="Polar residues" evidence="7">
    <location>
        <begin position="1148"/>
        <end position="1167"/>
    </location>
</feature>
<comment type="subcellular location">
    <subcellularLocation>
        <location evidence="1">Nucleus</location>
    </subcellularLocation>
</comment>
<feature type="compositionally biased region" description="Polar residues" evidence="7">
    <location>
        <begin position="1475"/>
        <end position="1494"/>
    </location>
</feature>
<dbReference type="InterPro" id="IPR008984">
    <property type="entry name" value="SMAD_FHA_dom_sf"/>
</dbReference>
<feature type="compositionally biased region" description="Basic and acidic residues" evidence="7">
    <location>
        <begin position="1647"/>
        <end position="1658"/>
    </location>
</feature>
<dbReference type="PROSITE" id="PS50006">
    <property type="entry name" value="FHA_DOMAIN"/>
    <property type="match status" value="1"/>
</dbReference>
<sequence length="3366" mass="356725">MGPPGRIVTIKRSGLDGPHFPLSLSSCLFGRGVECDIRIQLPVVSRQHCSIQVREQEATLFNFSTVNPTRLNGAVLAEPAQLRHGDIITIVDRSFRYEKENPPSGSQSAASPGPRGQGHKQVPQRRASGAARSDVGAGDSTDAPGDTVPASPEVAVKSVPAAAPGQGAEGHAGGKALTPVGTSEPAGAPLTTPGPQNHGRNASPFQSLYELMKEDLDARAEKENAPGSGRTPGPHGRPHTPQGNARPLEPRRKSGRGSPTPMGPVCGDQGGGEGRPSSPGRPCAGTPKAKSPAQSPQHSSSRKRREKGSGGLPGAAPVSRAPQEGPPAEDGPLAPQPPSHAGATDPVGGSPPELRPTKRGRSLPQSAGLWVQSPAVLAPLLVQEEREQQDEAGSGSGPLCEPEGLPLKRRRVSFGGRLRPELFDENLPPNTPLKRGETPARRRSLAAHTPAVLKKIIKELPPAEDEAAPAQATAPAPEEQRRRSVRAAPGPEDKDKDKDGAAPRRAPRKSGQHGLLRLIYSRRRSGASEANLMVARSWADVVKLGAKQMQQSRAARQPAPRREPGRKQRRPPTPKKPATPVPGGLSTGHANSPRTITVGRAQLPRACAPPRAPSLLGHLACRKPDFSEDLSGLTELFKTPVREKPPRKSSHLAERPGPEASPRKSPKGPSSGASPGRGRDSTALHHPWSSLGSLHGVPICFQGSNPGSLLSKARVLLGPQRAAEETASPALRRQSGSSNKGAVKTSRGGKSTAGAQEPERDARESRLPSSAGKSVQAEDSSRKMPTPRPSRRTSELRPEAADLVGQEESPDMEATKEQADTPSLPRGHEPREAGDDKADMPSTALRAGPGGTPGTGSRLRTPSRKEDRPLGLAGSPHTPGAPTPTLTDDDKQMTLVQETPKQHLQPTGGVTGSRRRPRAPRAKTPALEDLEGVRQLFQTPGHATEPGTDQASEAPSTAPKPEPVLTPVSTSRRLKTPSRKGDKTPVLTGSPHAPGAPTDSRETPKQKLKLEPAENIPGSRRPPRTPRRQAPALEDLEGVRQLFQTPGHATEPGTDQANEAPSTAPKTEPVLTPVSTSRRLKAPSRKGDKTPALTGSPHAPGAPTDSRETPKQKLKLEPAENVPGSRRPPRTPRRQAPALEDLEGVRQLFQTPGHTTEPGTDQASEAPSTAPKPEPVLTPVSTSRRLKTPSRKGDKTPALTGSPHATEAPMSPLTDDDKQMTLVQETPKQHLQPTGGVTGSRRRPRAPKAKTPALENMEGVRQLFQTPGHATEPGTDQASEAPSTAPKPEPVLTPVSTSRRLKTPSRKGDKTPVLTGSPHAPGAPTDSRETPKQKLKLEPAENVPGSRRPPRTPRRQAPALEDLEGVRQLFQTPGHATEPGTDQASEAPSTAPKTEPVLTPVSTSRRLKTPSRKGDKTPVLTGSPHAPGAPTDSRETPKQKLKLEAAENVPGSRRPPRTPRRQAPALEDLEGVRQLFQTPGHTTEPGTDQASEAPSTAPKPEPVLTPVSTSRRLKTPSRKGDKTPALTGSPHAPEAPMSPLTDDDKQMTLVQETPKQHLQPTGGVTGSRRRPRTPRAKTPALEDLEGVRQLFQTPGHTTEPGTDQASEAPKADPADTPVSTQLKTPSQKGNKTPALTGSPHTPGAPTDSRETPKQKLEPAENVPGSRRPPRTPRRQAPALEDLEGVRQLFQTPGQDAELVTDHLCQLSQTQPVDLSLSKRRPHTHMGKAGAGAGEPEPGVTPEDTPLLKGAPEQKQKSGSQGTNLRRQPRAPREKAPALEDLSGLSELFRTPEHTQEPLEVEEPPERPYPFSTPVSGRRRLQTPLGSVTERMELSAFQSSTGTPRDTAVTGPAGDGDGTRLLQGTPNRGLEPTGHVSRSRRRSQVPLAKALPQEDLNGLPELFQTPQQAREPQMHELTTASSTTPKPKPDLSPVSTTRRLKTPSRKQDRPLGLAGSPHTPGAPMSPLTDDDKQMTLVQETPKQHLQPTGGVTGSRRPRAPRAKTPALEDLEGVRQLFQTPGHATEPGTDQASEAPSTAPKPEPVLTPVSTSRRLKAPSRKGDKTPALTGSPHAPGAPTDSRETPKQKLKLEPAENVPGSRRPPRTPRRQAPALEDLEGVRQLFLTPGHTTEPGTDQASEAPSTAPKPEPVLTPVSTSRRLKTPSRKGDKTPALTGSPHTPGAPTDSRETPKQKLEPAENVPGSRRLPRTPRRQAPALEDLEGVRQLFQTPGQDAELVTDHLCQLSQTQPVDLSLSKRRPHTPLGKAGAGAGEPESGVTPEDTPLLKGAPEQKRKSRSQGTNLRRQPRAPREKAPALEDLSGLSELFRTPERTQEPLASVKTKTPYKPPKAGRAITPASAKGHSRTPVPKTEVEAVTTAPGALAAIVPMGEEPAGDHGSIEPLEDTPKKPRLSESTGRRQGQPQTPEAEARLLENMAGSRGLPQTPEHGGQLPTSGRASPVPCRSPEPREPASKRRRAQSPAGEGHVEPAGPAGGGKPPGRGTSPRVLRAAARQQKAGPAGNGRGSRKQPRAATQKPAPSEGLAGSGEPPPSPAPTAEPVAAIRTCRVPRRPQEVEPAAPTSRARRPRAPVRKGEAEELPPAPSRPPIRAGRAAPAGKGTSIPPPKEAAEQPEEQARGSRRQRRALEEQPREAPPAPEQPQEPVAEDAASRPEPTSRARRTRAPVGKRGAEEAPPALRRPPIRTRRATPAPTEVTVDGLQSLRESAKQDMSSGENIPGSRRPLRTAQKKAQLLGDVAEGTEPCPASSRSQGPEGPRTDADMPIKSSEPEPATPTSRARRPRAPAGKAGEELPPALSRPPIRAGRATPAPTTPVADGHQVLEESAKQDMSSGENVPGSRKPLRTAQKMVQFLGDVAEGTEPCPASPSPEGPRTDADMPSKSSEPEPAAPTSRARRPRAPAGKAGEALPPALSRPPIRAGRAAPAGEGTSIPPPKEAAEQKVEPEEQARGSRRRRRALEEQPREAPPAPEQPQEPVAEDAASRPEPTSRARRTRAPVGKRGAEEAPPALRRPPIRAGRGTCAHREPEGVGAVPPSLEETPEQKADPAESAAGSRRQLRATKASARTQGVTDPTGFPADSEEPIQTSRRGPRLLKAESRVGLEGPGVTVTAQSNSRAALPPPRGRAPAGCPPAVKRLRSGTPPQGAESDGPAQKRRRTPSESGPLEPPDSRAGKRGQRALPRSVEPTADLQAPAQARPLRARRPQQAATEAAQPTFLAWAGEAVGRAVKGTERQAPEASGVEEPAHTEAGAGAGDAGSRARPRAGRQNRRPLPTLAEEDTRQQSHDETAKEAKPRLGGSRARKPAAPPAGDAEDSGPQPRAARGPRRRAPETRQDEDPASTKKVRTRRRQS</sequence>
<dbReference type="SUPFAM" id="SSF49879">
    <property type="entry name" value="SMAD/FHA domain"/>
    <property type="match status" value="1"/>
</dbReference>
<keyword evidence="2" id="KW-1017">Isopeptide bond</keyword>
<evidence type="ECO:0000313" key="9">
    <source>
        <dbReference type="Proteomes" id="UP001652624"/>
    </source>
</evidence>
<feature type="compositionally biased region" description="Basic and acidic residues" evidence="7">
    <location>
        <begin position="1326"/>
        <end position="1339"/>
    </location>
</feature>
<feature type="compositionally biased region" description="Basic and acidic residues" evidence="7">
    <location>
        <begin position="2392"/>
        <end position="2410"/>
    </location>
</feature>
<gene>
    <name evidence="10" type="primary">MKI67</name>
</gene>
<evidence type="ECO:0000256" key="1">
    <source>
        <dbReference type="ARBA" id="ARBA00004123"/>
    </source>
</evidence>
<feature type="compositionally biased region" description="Basic residues" evidence="7">
    <location>
        <begin position="3357"/>
        <end position="3366"/>
    </location>
</feature>
<evidence type="ECO:0000256" key="7">
    <source>
        <dbReference type="SAM" id="MobiDB-lite"/>
    </source>
</evidence>
<feature type="region of interest" description="Disordered" evidence="7">
    <location>
        <begin position="1710"/>
        <end position="2225"/>
    </location>
</feature>
<dbReference type="RefSeq" id="XP_060027028.1">
    <property type="nucleotide sequence ID" value="XM_060171045.1"/>
</dbReference>
<feature type="compositionally biased region" description="Polar residues" evidence="7">
    <location>
        <begin position="1590"/>
        <end position="1605"/>
    </location>
</feature>
<feature type="compositionally biased region" description="Basic and acidic residues" evidence="7">
    <location>
        <begin position="826"/>
        <end position="839"/>
    </location>
</feature>
<feature type="compositionally biased region" description="Polar residues" evidence="7">
    <location>
        <begin position="193"/>
        <end position="206"/>
    </location>
</feature>
<evidence type="ECO:0000313" key="10">
    <source>
        <dbReference type="RefSeq" id="XP_060027028.1"/>
    </source>
</evidence>
<feature type="compositionally biased region" description="Basic and acidic residues" evidence="7">
    <location>
        <begin position="999"/>
        <end position="1012"/>
    </location>
</feature>
<dbReference type="PANTHER" id="PTHR21603">
    <property type="entry name" value="ANTIGEN KI-67-LIKE PROTEIN"/>
    <property type="match status" value="1"/>
</dbReference>
<feature type="compositionally biased region" description="Basic and acidic residues" evidence="7">
    <location>
        <begin position="2952"/>
        <end position="2965"/>
    </location>
</feature>
<feature type="compositionally biased region" description="Basic and acidic residues" evidence="7">
    <location>
        <begin position="3343"/>
        <end position="3355"/>
    </location>
</feature>
<feature type="region of interest" description="Disordered" evidence="7">
    <location>
        <begin position="3243"/>
        <end position="3366"/>
    </location>
</feature>
<feature type="compositionally biased region" description="Polar residues" evidence="7">
    <location>
        <begin position="1974"/>
        <end position="1985"/>
    </location>
</feature>
<dbReference type="Pfam" id="PF15276">
    <property type="entry name" value="PP1_bind"/>
    <property type="match status" value="1"/>
</dbReference>
<evidence type="ECO:0000256" key="6">
    <source>
        <dbReference type="ARBA" id="ARBA00023306"/>
    </source>
</evidence>
<feature type="compositionally biased region" description="Low complexity" evidence="7">
    <location>
        <begin position="1733"/>
        <end position="1742"/>
    </location>
</feature>
<feature type="region of interest" description="Disordered" evidence="7">
    <location>
        <begin position="637"/>
        <end position="1693"/>
    </location>
</feature>
<feature type="domain" description="FHA" evidence="8">
    <location>
        <begin position="27"/>
        <end position="76"/>
    </location>
</feature>
<feature type="compositionally biased region" description="Polar residues" evidence="7">
    <location>
        <begin position="2411"/>
        <end position="2423"/>
    </location>
</feature>
<feature type="region of interest" description="Disordered" evidence="7">
    <location>
        <begin position="98"/>
        <end position="517"/>
    </location>
</feature>
<dbReference type="PROSITE" id="PS51257">
    <property type="entry name" value="PROKAR_LIPOPROTEIN"/>
    <property type="match status" value="1"/>
</dbReference>
<dbReference type="Pfam" id="PF08065">
    <property type="entry name" value="KI67R"/>
    <property type="match status" value="18"/>
</dbReference>
<feature type="compositionally biased region" description="Basic and acidic residues" evidence="7">
    <location>
        <begin position="2184"/>
        <end position="2195"/>
    </location>
</feature>
<keyword evidence="3" id="KW-0597">Phosphoprotein</keyword>
<feature type="compositionally biased region" description="Basic and acidic residues" evidence="7">
    <location>
        <begin position="491"/>
        <end position="502"/>
    </location>
</feature>
<feature type="compositionally biased region" description="Basic and acidic residues" evidence="7">
    <location>
        <begin position="757"/>
        <end position="766"/>
    </location>
</feature>
<keyword evidence="9" id="KW-1185">Reference proteome</keyword>
<protein>
    <submittedName>
        <fullName evidence="10">Proliferation marker protein Ki-67 isoform X1</fullName>
    </submittedName>
</protein>
<evidence type="ECO:0000256" key="2">
    <source>
        <dbReference type="ARBA" id="ARBA00022499"/>
    </source>
</evidence>
<dbReference type="Proteomes" id="UP001652624">
    <property type="component" value="Chromosome 14"/>
</dbReference>
<accession>A0ABM3VRS8</accession>
<feature type="compositionally biased region" description="Basic and acidic residues" evidence="7">
    <location>
        <begin position="640"/>
        <end position="657"/>
    </location>
</feature>
<feature type="compositionally biased region" description="Polar residues" evidence="7">
    <location>
        <begin position="2126"/>
        <end position="2140"/>
    </location>
</feature>
<feature type="compositionally biased region" description="Polar residues" evidence="7">
    <location>
        <begin position="1756"/>
        <end position="1765"/>
    </location>
</feature>
<feature type="compositionally biased region" description="Low complexity" evidence="7">
    <location>
        <begin position="102"/>
        <end position="114"/>
    </location>
</feature>
<evidence type="ECO:0000256" key="4">
    <source>
        <dbReference type="ARBA" id="ARBA00022843"/>
    </source>
</evidence>
<dbReference type="GeneID" id="132532707"/>
<organism evidence="9 10">
    <name type="scientific">Erinaceus europaeus</name>
    <name type="common">Western European hedgehog</name>
    <dbReference type="NCBI Taxonomy" id="9365"/>
    <lineage>
        <taxon>Eukaryota</taxon>
        <taxon>Metazoa</taxon>
        <taxon>Chordata</taxon>
        <taxon>Craniata</taxon>
        <taxon>Vertebrata</taxon>
        <taxon>Euteleostomi</taxon>
        <taxon>Mammalia</taxon>
        <taxon>Eutheria</taxon>
        <taxon>Laurasiatheria</taxon>
        <taxon>Eulipotyphla</taxon>
        <taxon>Erinaceidae</taxon>
        <taxon>Erinaceinae</taxon>
        <taxon>Erinaceus</taxon>
    </lineage>
</organism>
<evidence type="ECO:0000256" key="3">
    <source>
        <dbReference type="ARBA" id="ARBA00022553"/>
    </source>
</evidence>
<feature type="compositionally biased region" description="Polar residues" evidence="7">
    <location>
        <begin position="1380"/>
        <end position="1392"/>
    </location>
</feature>
<feature type="compositionally biased region" description="Low complexity" evidence="7">
    <location>
        <begin position="3205"/>
        <end position="3229"/>
    </location>
</feature>
<feature type="compositionally biased region" description="Polar residues" evidence="7">
    <location>
        <begin position="894"/>
        <end position="905"/>
    </location>
</feature>
<reference evidence="10" key="1">
    <citation type="submission" date="2025-08" db="UniProtKB">
        <authorList>
            <consortium name="RefSeq"/>
        </authorList>
    </citation>
    <scope>IDENTIFICATION</scope>
</reference>
<feature type="compositionally biased region" description="Low complexity" evidence="7">
    <location>
        <begin position="468"/>
        <end position="477"/>
    </location>
</feature>
<name>A0ABM3VRS8_ERIEU</name>
<dbReference type="SMART" id="SM00240">
    <property type="entry name" value="FHA"/>
    <property type="match status" value="1"/>
</dbReference>
<feature type="compositionally biased region" description="Polar residues" evidence="7">
    <location>
        <begin position="1617"/>
        <end position="1639"/>
    </location>
</feature>
<dbReference type="Gene3D" id="2.60.200.20">
    <property type="match status" value="1"/>
</dbReference>
<feature type="compositionally biased region" description="Basic and acidic residues" evidence="7">
    <location>
        <begin position="2078"/>
        <end position="2091"/>
    </location>
</feature>
<feature type="compositionally biased region" description="Low complexity" evidence="7">
    <location>
        <begin position="2605"/>
        <end position="2614"/>
    </location>
</feature>
<feature type="compositionally biased region" description="Basic residues" evidence="7">
    <location>
        <begin position="3275"/>
        <end position="3284"/>
    </location>
</feature>
<feature type="region of interest" description="Disordered" evidence="7">
    <location>
        <begin position="2247"/>
        <end position="3229"/>
    </location>
</feature>
<dbReference type="SMART" id="SM01295">
    <property type="entry name" value="K167R"/>
    <property type="match status" value="20"/>
</dbReference>
<keyword evidence="4" id="KW-0832">Ubl conjugation</keyword>
<feature type="compositionally biased region" description="Low complexity" evidence="7">
    <location>
        <begin position="2895"/>
        <end position="2908"/>
    </location>
</feature>
<feature type="compositionally biased region" description="Basic and acidic residues" evidence="7">
    <location>
        <begin position="3293"/>
        <end position="3309"/>
    </location>
</feature>
<feature type="compositionally biased region" description="Basic and acidic residues" evidence="7">
    <location>
        <begin position="211"/>
        <end position="224"/>
    </location>
</feature>
<feature type="compositionally biased region" description="Polar residues" evidence="7">
    <location>
        <begin position="1548"/>
        <end position="1559"/>
    </location>
</feature>
<evidence type="ECO:0000259" key="8">
    <source>
        <dbReference type="PROSITE" id="PS50006"/>
    </source>
</evidence>
<feature type="region of interest" description="Disordered" evidence="7">
    <location>
        <begin position="546"/>
        <end position="609"/>
    </location>
</feature>
<dbReference type="Pfam" id="PF00498">
    <property type="entry name" value="FHA"/>
    <property type="match status" value="1"/>
</dbReference>